<sequence>METVSRPPMTRNLFHVVHVCAVAGSTTVLVGQLLRPPPTSRTALYWSLQLQVAPVSLEVPPPTPLETPVVCGTSCAAFSACLRRRLDPTTPEHAGPVLCTCGPEPPRYLHHPPTSPVLDSPVQPSYRSCIPGSFCAWWCCAGVRK</sequence>
<reference evidence="2" key="1">
    <citation type="journal article" date="2016" name="Gigascience">
        <title>De novo construction of an expanded transcriptome assembly for the western tarnished plant bug, Lygus hesperus.</title>
        <authorList>
            <person name="Tassone E.E."/>
            <person name="Geib S.M."/>
            <person name="Hall B."/>
            <person name="Fabrick J.A."/>
            <person name="Brent C.S."/>
            <person name="Hull J.J."/>
        </authorList>
    </citation>
    <scope>NUCLEOTIDE SEQUENCE</scope>
</reference>
<protein>
    <submittedName>
        <fullName evidence="2">Uncharacterized protein</fullName>
    </submittedName>
</protein>
<organism evidence="2">
    <name type="scientific">Lygus hesperus</name>
    <name type="common">Western plant bug</name>
    <dbReference type="NCBI Taxonomy" id="30085"/>
    <lineage>
        <taxon>Eukaryota</taxon>
        <taxon>Metazoa</taxon>
        <taxon>Ecdysozoa</taxon>
        <taxon>Arthropoda</taxon>
        <taxon>Hexapoda</taxon>
        <taxon>Insecta</taxon>
        <taxon>Pterygota</taxon>
        <taxon>Neoptera</taxon>
        <taxon>Paraneoptera</taxon>
        <taxon>Hemiptera</taxon>
        <taxon>Heteroptera</taxon>
        <taxon>Panheteroptera</taxon>
        <taxon>Cimicomorpha</taxon>
        <taxon>Miridae</taxon>
        <taxon>Mirini</taxon>
        <taxon>Lygus</taxon>
    </lineage>
</organism>
<dbReference type="AlphaFoldDB" id="A0A146LQF0"/>
<evidence type="ECO:0000256" key="1">
    <source>
        <dbReference type="SAM" id="Phobius"/>
    </source>
</evidence>
<keyword evidence="1" id="KW-0812">Transmembrane</keyword>
<gene>
    <name evidence="2" type="ORF">g.6676</name>
</gene>
<feature type="transmembrane region" description="Helical" evidence="1">
    <location>
        <begin position="12"/>
        <end position="34"/>
    </location>
</feature>
<keyword evidence="1" id="KW-0472">Membrane</keyword>
<name>A0A146LQF0_LYGHE</name>
<proteinExistence type="predicted"/>
<accession>A0A146LQF0</accession>
<dbReference type="EMBL" id="GDHC01008558">
    <property type="protein sequence ID" value="JAQ10071.1"/>
    <property type="molecule type" value="Transcribed_RNA"/>
</dbReference>
<evidence type="ECO:0000313" key="2">
    <source>
        <dbReference type="EMBL" id="JAQ10071.1"/>
    </source>
</evidence>
<keyword evidence="1" id="KW-1133">Transmembrane helix</keyword>